<gene>
    <name evidence="1" type="ORF">KI387_002436</name>
</gene>
<protein>
    <submittedName>
        <fullName evidence="1">Uncharacterized protein</fullName>
    </submittedName>
</protein>
<sequence length="107" mass="12544">MLVLYTDMFMAATLHRLTQLITQAHTDLFPLTHDYGRSFVSSHADLFPLLTTTAVAWFRLLTITTKTPHLMQCPDKHKTIYPQRFSMPMPSRTLEIHSRRMRVLQTR</sequence>
<dbReference type="EMBL" id="JAHRHJ020000001">
    <property type="protein sequence ID" value="KAH9330328.1"/>
    <property type="molecule type" value="Genomic_DNA"/>
</dbReference>
<keyword evidence="2" id="KW-1185">Reference proteome</keyword>
<evidence type="ECO:0000313" key="1">
    <source>
        <dbReference type="EMBL" id="KAH9330328.1"/>
    </source>
</evidence>
<feature type="non-terminal residue" evidence="1">
    <location>
        <position position="107"/>
    </location>
</feature>
<evidence type="ECO:0000313" key="2">
    <source>
        <dbReference type="Proteomes" id="UP000824469"/>
    </source>
</evidence>
<proteinExistence type="predicted"/>
<reference evidence="1 2" key="1">
    <citation type="journal article" date="2021" name="Nat. Plants">
        <title>The Taxus genome provides insights into paclitaxel biosynthesis.</title>
        <authorList>
            <person name="Xiong X."/>
            <person name="Gou J."/>
            <person name="Liao Q."/>
            <person name="Li Y."/>
            <person name="Zhou Q."/>
            <person name="Bi G."/>
            <person name="Li C."/>
            <person name="Du R."/>
            <person name="Wang X."/>
            <person name="Sun T."/>
            <person name="Guo L."/>
            <person name="Liang H."/>
            <person name="Lu P."/>
            <person name="Wu Y."/>
            <person name="Zhang Z."/>
            <person name="Ro D.K."/>
            <person name="Shang Y."/>
            <person name="Huang S."/>
            <person name="Yan J."/>
        </authorList>
    </citation>
    <scope>NUCLEOTIDE SEQUENCE [LARGE SCALE GENOMIC DNA]</scope>
    <source>
        <strain evidence="1">Ta-2019</strain>
    </source>
</reference>
<comment type="caution">
    <text evidence="1">The sequence shown here is derived from an EMBL/GenBank/DDBJ whole genome shotgun (WGS) entry which is preliminary data.</text>
</comment>
<accession>A0AA38GXP8</accession>
<dbReference type="AlphaFoldDB" id="A0AA38GXP8"/>
<name>A0AA38GXP8_TAXCH</name>
<organism evidence="1 2">
    <name type="scientific">Taxus chinensis</name>
    <name type="common">Chinese yew</name>
    <name type="synonym">Taxus wallichiana var. chinensis</name>
    <dbReference type="NCBI Taxonomy" id="29808"/>
    <lineage>
        <taxon>Eukaryota</taxon>
        <taxon>Viridiplantae</taxon>
        <taxon>Streptophyta</taxon>
        <taxon>Embryophyta</taxon>
        <taxon>Tracheophyta</taxon>
        <taxon>Spermatophyta</taxon>
        <taxon>Pinopsida</taxon>
        <taxon>Pinidae</taxon>
        <taxon>Conifers II</taxon>
        <taxon>Cupressales</taxon>
        <taxon>Taxaceae</taxon>
        <taxon>Taxus</taxon>
    </lineage>
</organism>
<dbReference type="Proteomes" id="UP000824469">
    <property type="component" value="Unassembled WGS sequence"/>
</dbReference>